<dbReference type="OrthoDB" id="9792957at2"/>
<comment type="caution">
    <text evidence="5">The sequence shown here is derived from an EMBL/GenBank/DDBJ whole genome shotgun (WGS) entry which is preliminary data.</text>
</comment>
<evidence type="ECO:0000313" key="5">
    <source>
        <dbReference type="EMBL" id="EMQ93837.1"/>
    </source>
</evidence>
<evidence type="ECO:0000313" key="6">
    <source>
        <dbReference type="Proteomes" id="UP000012024"/>
    </source>
</evidence>
<dbReference type="Pfam" id="PF00080">
    <property type="entry name" value="Sod_Cu"/>
    <property type="match status" value="1"/>
</dbReference>
<dbReference type="InterPro" id="IPR001424">
    <property type="entry name" value="SOD_Cu_Zn_dom"/>
</dbReference>
<evidence type="ECO:0000256" key="2">
    <source>
        <dbReference type="RuleBase" id="RU000393"/>
    </source>
</evidence>
<evidence type="ECO:0000256" key="3">
    <source>
        <dbReference type="SAM" id="MobiDB-lite"/>
    </source>
</evidence>
<dbReference type="RefSeq" id="WP_007651747.1">
    <property type="nucleotide sequence ID" value="NZ_ANLA01000029.1"/>
</dbReference>
<gene>
    <name evidence="5" type="ORF">D778_01424</name>
</gene>
<sequence length="201" mass="21472">MKKPILFALLLSLSFAISCKNDKKENTEAEGTTTEENVVEPVEETVNEDVKKIKIKLEPKSDSKVNGSAVFTETEGKVTMVAVFDGLTPGTHAIHLHEKSDCSAPDGTSTGGHWNPTNEPHGKWGDVKGYHKGDIGNFEADENGNGTITFSTDQWCIGCGDPNKDILDKAVIVHQGADDFTSQPTGDAGGRVSCGGIINLE</sequence>
<evidence type="ECO:0000259" key="4">
    <source>
        <dbReference type="Pfam" id="PF00080"/>
    </source>
</evidence>
<reference evidence="5 6" key="1">
    <citation type="submission" date="2012-12" db="EMBL/GenBank/DDBJ databases">
        <title>Genome assembly of Formosa sp. AK20.</title>
        <authorList>
            <person name="Kumar R."/>
            <person name="Khatri I."/>
            <person name="Vaidya B."/>
            <person name="Subramanian S."/>
            <person name="Pinnaka A."/>
        </authorList>
    </citation>
    <scope>NUCLEOTIDE SEQUENCE [LARGE SCALE GENOMIC DNA]</scope>
    <source>
        <strain evidence="5 6">AK20</strain>
    </source>
</reference>
<dbReference type="SUPFAM" id="SSF49329">
    <property type="entry name" value="Cu,Zn superoxide dismutase-like"/>
    <property type="match status" value="1"/>
</dbReference>
<evidence type="ECO:0000256" key="1">
    <source>
        <dbReference type="ARBA" id="ARBA00010457"/>
    </source>
</evidence>
<comment type="catalytic activity">
    <reaction evidence="2">
        <text>2 superoxide + 2 H(+) = H2O2 + O2</text>
        <dbReference type="Rhea" id="RHEA:20696"/>
        <dbReference type="ChEBI" id="CHEBI:15378"/>
        <dbReference type="ChEBI" id="CHEBI:15379"/>
        <dbReference type="ChEBI" id="CHEBI:16240"/>
        <dbReference type="ChEBI" id="CHEBI:18421"/>
        <dbReference type="EC" id="1.15.1.1"/>
    </reaction>
</comment>
<dbReference type="PANTHER" id="PTHR10003">
    <property type="entry name" value="SUPEROXIDE DISMUTASE CU-ZN -RELATED"/>
    <property type="match status" value="1"/>
</dbReference>
<comment type="cofactor">
    <cofactor evidence="2">
        <name>Zn(2+)</name>
        <dbReference type="ChEBI" id="CHEBI:29105"/>
    </cofactor>
    <text evidence="2">Binds 1 zinc ion per subunit.</text>
</comment>
<dbReference type="InterPro" id="IPR036423">
    <property type="entry name" value="SOD-like_Cu/Zn_dom_sf"/>
</dbReference>
<dbReference type="AlphaFoldDB" id="M7MCF7"/>
<dbReference type="GeneID" id="98642590"/>
<dbReference type="Gene3D" id="2.60.40.200">
    <property type="entry name" value="Superoxide dismutase, copper/zinc binding domain"/>
    <property type="match status" value="1"/>
</dbReference>
<comment type="cofactor">
    <cofactor evidence="2">
        <name>Cu cation</name>
        <dbReference type="ChEBI" id="CHEBI:23378"/>
    </cofactor>
    <text evidence="2">Binds 1 copper ion per subunit.</text>
</comment>
<feature type="region of interest" description="Disordered" evidence="3">
    <location>
        <begin position="101"/>
        <end position="124"/>
    </location>
</feature>
<keyword evidence="2" id="KW-0186">Copper</keyword>
<name>M7MCF7_9FLAO</name>
<comment type="similarity">
    <text evidence="1 2">Belongs to the Cu-Zn superoxide dismutase family.</text>
</comment>
<dbReference type="GO" id="GO:0005507">
    <property type="term" value="F:copper ion binding"/>
    <property type="evidence" value="ECO:0007669"/>
    <property type="project" value="InterPro"/>
</dbReference>
<proteinExistence type="inferred from homology"/>
<dbReference type="PROSITE" id="PS51257">
    <property type="entry name" value="PROKAR_LIPOPROTEIN"/>
    <property type="match status" value="1"/>
</dbReference>
<feature type="domain" description="Superoxide dismutase copper/zinc binding" evidence="4">
    <location>
        <begin position="65"/>
        <end position="197"/>
    </location>
</feature>
<comment type="function">
    <text evidence="2">Destroys radicals which are normally produced within the cells and which are toxic to biological systems.</text>
</comment>
<dbReference type="InterPro" id="IPR024134">
    <property type="entry name" value="SOD_Cu/Zn_/chaperone"/>
</dbReference>
<dbReference type="GO" id="GO:0004784">
    <property type="term" value="F:superoxide dismutase activity"/>
    <property type="evidence" value="ECO:0007669"/>
    <property type="project" value="UniProtKB-EC"/>
</dbReference>
<dbReference type="InterPro" id="IPR018152">
    <property type="entry name" value="SOD_Cu/Zn_BS"/>
</dbReference>
<keyword evidence="2" id="KW-0560">Oxidoreductase</keyword>
<dbReference type="EC" id="1.15.1.1" evidence="2"/>
<dbReference type="Proteomes" id="UP000012024">
    <property type="component" value="Unassembled WGS sequence"/>
</dbReference>
<keyword evidence="2" id="KW-0862">Zinc</keyword>
<keyword evidence="6" id="KW-1185">Reference proteome</keyword>
<dbReference type="PROSITE" id="PS00332">
    <property type="entry name" value="SOD_CU_ZN_2"/>
    <property type="match status" value="1"/>
</dbReference>
<keyword evidence="2" id="KW-0479">Metal-binding</keyword>
<dbReference type="eggNOG" id="COG2032">
    <property type="taxonomic scope" value="Bacteria"/>
</dbReference>
<feature type="region of interest" description="Disordered" evidence="3">
    <location>
        <begin position="22"/>
        <end position="45"/>
    </location>
</feature>
<organism evidence="5 6">
    <name type="scientific">Xanthomarina gelatinilytica</name>
    <dbReference type="NCBI Taxonomy" id="1137281"/>
    <lineage>
        <taxon>Bacteria</taxon>
        <taxon>Pseudomonadati</taxon>
        <taxon>Bacteroidota</taxon>
        <taxon>Flavobacteriia</taxon>
        <taxon>Flavobacteriales</taxon>
        <taxon>Flavobacteriaceae</taxon>
        <taxon>Xanthomarina</taxon>
    </lineage>
</organism>
<feature type="compositionally biased region" description="Polar residues" evidence="3">
    <location>
        <begin position="106"/>
        <end position="118"/>
    </location>
</feature>
<dbReference type="EMBL" id="ANLA01000029">
    <property type="protein sequence ID" value="EMQ93837.1"/>
    <property type="molecule type" value="Genomic_DNA"/>
</dbReference>
<dbReference type="PATRIC" id="fig|1137281.3.peg.2782"/>
<dbReference type="CDD" id="cd00305">
    <property type="entry name" value="Cu-Zn_Superoxide_Dismutase"/>
    <property type="match status" value="1"/>
</dbReference>
<accession>M7MCF7</accession>
<protein>
    <recommendedName>
        <fullName evidence="2">Superoxide dismutase [Cu-Zn]</fullName>
        <ecNumber evidence="2">1.15.1.1</ecNumber>
    </recommendedName>
</protein>